<accession>A0A9D1MLQ7</accession>
<reference evidence="1" key="2">
    <citation type="journal article" date="2021" name="PeerJ">
        <title>Extensive microbial diversity within the chicken gut microbiome revealed by metagenomics and culture.</title>
        <authorList>
            <person name="Gilroy R."/>
            <person name="Ravi A."/>
            <person name="Getino M."/>
            <person name="Pursley I."/>
            <person name="Horton D.L."/>
            <person name="Alikhan N.F."/>
            <person name="Baker D."/>
            <person name="Gharbi K."/>
            <person name="Hall N."/>
            <person name="Watson M."/>
            <person name="Adriaenssens E.M."/>
            <person name="Foster-Nyarko E."/>
            <person name="Jarju S."/>
            <person name="Secka A."/>
            <person name="Antonio M."/>
            <person name="Oren A."/>
            <person name="Chaudhuri R.R."/>
            <person name="La Ragione R."/>
            <person name="Hildebrand F."/>
            <person name="Pallen M.J."/>
        </authorList>
    </citation>
    <scope>NUCLEOTIDE SEQUENCE</scope>
    <source>
        <strain evidence="1">9366</strain>
    </source>
</reference>
<dbReference type="EMBL" id="DVNJ01000010">
    <property type="protein sequence ID" value="HIU62559.1"/>
    <property type="molecule type" value="Genomic_DNA"/>
</dbReference>
<evidence type="ECO:0000313" key="2">
    <source>
        <dbReference type="Proteomes" id="UP000824145"/>
    </source>
</evidence>
<dbReference type="AlphaFoldDB" id="A0A9D1MLQ7"/>
<dbReference type="Proteomes" id="UP000824145">
    <property type="component" value="Unassembled WGS sequence"/>
</dbReference>
<organism evidence="1 2">
    <name type="scientific">Candidatus Caccalectryoclostridium excrementigallinarum</name>
    <dbReference type="NCBI Taxonomy" id="2840710"/>
    <lineage>
        <taxon>Bacteria</taxon>
        <taxon>Bacillati</taxon>
        <taxon>Bacillota</taxon>
        <taxon>Clostridia</taxon>
        <taxon>Christensenellales</taxon>
        <taxon>Christensenellaceae</taxon>
        <taxon>Christensenellaceae incertae sedis</taxon>
        <taxon>Candidatus Caccalectryoclostridium</taxon>
    </lineage>
</organism>
<reference evidence="1" key="1">
    <citation type="submission" date="2020-10" db="EMBL/GenBank/DDBJ databases">
        <authorList>
            <person name="Gilroy R."/>
        </authorList>
    </citation>
    <scope>NUCLEOTIDE SEQUENCE</scope>
    <source>
        <strain evidence="1">9366</strain>
    </source>
</reference>
<proteinExistence type="predicted"/>
<evidence type="ECO:0000313" key="1">
    <source>
        <dbReference type="EMBL" id="HIU62559.1"/>
    </source>
</evidence>
<name>A0A9D1MLQ7_9FIRM</name>
<comment type="caution">
    <text evidence="1">The sequence shown here is derived from an EMBL/GenBank/DDBJ whole genome shotgun (WGS) entry which is preliminary data.</text>
</comment>
<sequence>MDTSDVMHLMPIFTSRDGKIVLDMNAYFAFLRYSRQKAAEKLDEDKK</sequence>
<gene>
    <name evidence="1" type="ORF">IAB07_02175</name>
</gene>
<protein>
    <submittedName>
        <fullName evidence="1">Uncharacterized protein</fullName>
    </submittedName>
</protein>